<dbReference type="InterPro" id="IPR006680">
    <property type="entry name" value="Amidohydro-rel"/>
</dbReference>
<dbReference type="GO" id="GO:0016787">
    <property type="term" value="F:hydrolase activity"/>
    <property type="evidence" value="ECO:0007669"/>
    <property type="project" value="InterPro"/>
</dbReference>
<evidence type="ECO:0000313" key="3">
    <source>
        <dbReference type="EMBL" id="MBB2505162.1"/>
    </source>
</evidence>
<dbReference type="InterPro" id="IPR032466">
    <property type="entry name" value="Metal_Hydrolase"/>
</dbReference>
<keyword evidence="1" id="KW-0456">Lyase</keyword>
<dbReference type="EMBL" id="JACJHR010000092">
    <property type="protein sequence ID" value="MBB2505162.1"/>
    <property type="molecule type" value="Genomic_DNA"/>
</dbReference>
<dbReference type="GO" id="GO:0019748">
    <property type="term" value="P:secondary metabolic process"/>
    <property type="evidence" value="ECO:0007669"/>
    <property type="project" value="TreeGrafter"/>
</dbReference>
<proteinExistence type="predicted"/>
<dbReference type="SUPFAM" id="SSF51556">
    <property type="entry name" value="Metallo-dependent hydrolases"/>
    <property type="match status" value="1"/>
</dbReference>
<dbReference type="Pfam" id="PF04909">
    <property type="entry name" value="Amidohydro_2"/>
    <property type="match status" value="1"/>
</dbReference>
<dbReference type="GO" id="GO:0005737">
    <property type="term" value="C:cytoplasm"/>
    <property type="evidence" value="ECO:0007669"/>
    <property type="project" value="TreeGrafter"/>
</dbReference>
<protein>
    <submittedName>
        <fullName evidence="3">Amidohydrolase family protein</fullName>
    </submittedName>
</protein>
<evidence type="ECO:0000259" key="2">
    <source>
        <dbReference type="Pfam" id="PF04909"/>
    </source>
</evidence>
<organism evidence="3 4">
    <name type="scientific">Amycolatopsis echigonensis</name>
    <dbReference type="NCBI Taxonomy" id="2576905"/>
    <lineage>
        <taxon>Bacteria</taxon>
        <taxon>Bacillati</taxon>
        <taxon>Actinomycetota</taxon>
        <taxon>Actinomycetes</taxon>
        <taxon>Pseudonocardiales</taxon>
        <taxon>Pseudonocardiaceae</taxon>
        <taxon>Amycolatopsis</taxon>
    </lineage>
</organism>
<comment type="caution">
    <text evidence="3">The sequence shown here is derived from an EMBL/GenBank/DDBJ whole genome shotgun (WGS) entry which is preliminary data.</text>
</comment>
<dbReference type="Proteomes" id="UP000550260">
    <property type="component" value="Unassembled WGS sequence"/>
</dbReference>
<reference evidence="3 4" key="1">
    <citation type="submission" date="2020-08" db="EMBL/GenBank/DDBJ databases">
        <title>Amycolatopsis echigonensis JCM 21831.</title>
        <authorList>
            <person name="Tedsree N."/>
            <person name="Kuncharoen N."/>
            <person name="Likhitwitayawuid K."/>
            <person name="Tanasupawat S."/>
        </authorList>
    </citation>
    <scope>NUCLEOTIDE SEQUENCE [LARGE SCALE GENOMIC DNA]</scope>
    <source>
        <strain evidence="3 4">JCM 21831</strain>
    </source>
</reference>
<dbReference type="GO" id="GO:0016831">
    <property type="term" value="F:carboxy-lyase activity"/>
    <property type="evidence" value="ECO:0007669"/>
    <property type="project" value="InterPro"/>
</dbReference>
<dbReference type="PANTHER" id="PTHR21240:SF28">
    <property type="entry name" value="ISO-OROTATE DECARBOXYLASE (EUROFUNG)"/>
    <property type="match status" value="1"/>
</dbReference>
<evidence type="ECO:0000313" key="4">
    <source>
        <dbReference type="Proteomes" id="UP000550260"/>
    </source>
</evidence>
<feature type="domain" description="Amidohydrolase-related" evidence="2">
    <location>
        <begin position="56"/>
        <end position="347"/>
    </location>
</feature>
<accession>A0A8E1W785</accession>
<dbReference type="PANTHER" id="PTHR21240">
    <property type="entry name" value="2-AMINO-3-CARBOXYLMUCONATE-6-SEMIALDEHYDE DECARBOXYLASE"/>
    <property type="match status" value="1"/>
</dbReference>
<gene>
    <name evidence="3" type="ORF">H5411_39295</name>
</gene>
<dbReference type="RefSeq" id="WP_183126720.1">
    <property type="nucleotide sequence ID" value="NZ_JACJHR010000092.1"/>
</dbReference>
<dbReference type="Gene3D" id="3.20.20.140">
    <property type="entry name" value="Metal-dependent hydrolases"/>
    <property type="match status" value="1"/>
</dbReference>
<sequence>MTQPIIDAAVHPVVRRDEDLREFLSEPWQHRVIAPIDRYYYPVPGGQYLTGAAPADGLPGSDPALLEHQLFEQAGVDVAVLLPLTRGLNLDTDVNNAVCSATNSWLAHSWLGERNAHGRFKGSIRVNPGDPDAAIEEIERWAGHPHMVQIAVPMSSPVRYGDRSLFRLWACAARHRLPVAVHLDAGAGAEFASSSVGDFRHFAEYSCFSPSNFHLHLASLITNGVFDRLPELVFVFADGGGDMVMPLIWRLDADWRPNQDDHPWAARQPSSYLAEHVRFVTSRMEGPEVDAQWPRWLELSRAKQLLMYGSDYPHWSYAEPGSLLPDTVDPALRQRILGGAAAELYRLDGRAESGVGGSHDDRVTA</sequence>
<dbReference type="InterPro" id="IPR032465">
    <property type="entry name" value="ACMSD"/>
</dbReference>
<name>A0A8E1W785_9PSEU</name>
<evidence type="ECO:0000256" key="1">
    <source>
        <dbReference type="ARBA" id="ARBA00023239"/>
    </source>
</evidence>
<dbReference type="AlphaFoldDB" id="A0A8E1W785"/>